<dbReference type="InterPro" id="IPR036291">
    <property type="entry name" value="NAD(P)-bd_dom_sf"/>
</dbReference>
<gene>
    <name evidence="4" type="ORF">M408DRAFT_265068</name>
</gene>
<sequence length="266" mass="27642">MGIYAGKTVLVTGSRGIGEAISKSLFAKGANVIIVSPSESCEKLAATVQSALHAPSISSLLHSRDNKAVAIRSDLSSAPAATELAAKVVKASKDLGGHGKIDYVILCAGIMPMATLDKVDEKTWNHVFAVNVVGPVFLAKELASHIADEGRIIFFSSSLTMASSVTPAYLTYVASKGAIEQTVRALSKDPLFVSRGISVTTLSPGPTATEMFMEGKPDAMLNAIKSANPYGRFGEAEDIASVVESIIGGGKWLNGANIRANGGSFV</sequence>
<evidence type="ECO:0000313" key="5">
    <source>
        <dbReference type="Proteomes" id="UP000054097"/>
    </source>
</evidence>
<organism evidence="4 5">
    <name type="scientific">Serendipita vermifera MAFF 305830</name>
    <dbReference type="NCBI Taxonomy" id="933852"/>
    <lineage>
        <taxon>Eukaryota</taxon>
        <taxon>Fungi</taxon>
        <taxon>Dikarya</taxon>
        <taxon>Basidiomycota</taxon>
        <taxon>Agaricomycotina</taxon>
        <taxon>Agaricomycetes</taxon>
        <taxon>Sebacinales</taxon>
        <taxon>Serendipitaceae</taxon>
        <taxon>Serendipita</taxon>
    </lineage>
</organism>
<dbReference type="Pfam" id="PF13561">
    <property type="entry name" value="adh_short_C2"/>
    <property type="match status" value="1"/>
</dbReference>
<evidence type="ECO:0000313" key="4">
    <source>
        <dbReference type="EMBL" id="KIM23246.1"/>
    </source>
</evidence>
<dbReference type="STRING" id="933852.A0A0C3AVH0"/>
<reference evidence="4 5" key="1">
    <citation type="submission" date="2014-04" db="EMBL/GenBank/DDBJ databases">
        <authorList>
            <consortium name="DOE Joint Genome Institute"/>
            <person name="Kuo A."/>
            <person name="Zuccaro A."/>
            <person name="Kohler A."/>
            <person name="Nagy L.G."/>
            <person name="Floudas D."/>
            <person name="Copeland A."/>
            <person name="Barry K.W."/>
            <person name="Cichocki N."/>
            <person name="Veneault-Fourrey C."/>
            <person name="LaButti K."/>
            <person name="Lindquist E.A."/>
            <person name="Lipzen A."/>
            <person name="Lundell T."/>
            <person name="Morin E."/>
            <person name="Murat C."/>
            <person name="Sun H."/>
            <person name="Tunlid A."/>
            <person name="Henrissat B."/>
            <person name="Grigoriev I.V."/>
            <person name="Hibbett D.S."/>
            <person name="Martin F."/>
            <person name="Nordberg H.P."/>
            <person name="Cantor M.N."/>
            <person name="Hua S.X."/>
        </authorList>
    </citation>
    <scope>NUCLEOTIDE SEQUENCE [LARGE SCALE GENOMIC DNA]</scope>
    <source>
        <strain evidence="4 5">MAFF 305830</strain>
    </source>
</reference>
<dbReference type="Proteomes" id="UP000054097">
    <property type="component" value="Unassembled WGS sequence"/>
</dbReference>
<dbReference type="GO" id="GO:0016614">
    <property type="term" value="F:oxidoreductase activity, acting on CH-OH group of donors"/>
    <property type="evidence" value="ECO:0007669"/>
    <property type="project" value="UniProtKB-ARBA"/>
</dbReference>
<evidence type="ECO:0000256" key="2">
    <source>
        <dbReference type="ARBA" id="ARBA00023002"/>
    </source>
</evidence>
<dbReference type="AlphaFoldDB" id="A0A0C3AVH0"/>
<dbReference type="SMART" id="SM00822">
    <property type="entry name" value="PKS_KR"/>
    <property type="match status" value="1"/>
</dbReference>
<dbReference type="Gene3D" id="3.40.50.720">
    <property type="entry name" value="NAD(P)-binding Rossmann-like Domain"/>
    <property type="match status" value="1"/>
</dbReference>
<dbReference type="InterPro" id="IPR002347">
    <property type="entry name" value="SDR_fam"/>
</dbReference>
<keyword evidence="5" id="KW-1185">Reference proteome</keyword>
<accession>A0A0C3AVH0</accession>
<comment type="similarity">
    <text evidence="1">Belongs to the short-chain dehydrogenases/reductases (SDR) family.</text>
</comment>
<evidence type="ECO:0000259" key="3">
    <source>
        <dbReference type="SMART" id="SM00822"/>
    </source>
</evidence>
<dbReference type="PRINTS" id="PR00081">
    <property type="entry name" value="GDHRDH"/>
</dbReference>
<protein>
    <recommendedName>
        <fullName evidence="3">Ketoreductase domain-containing protein</fullName>
    </recommendedName>
</protein>
<evidence type="ECO:0000256" key="1">
    <source>
        <dbReference type="ARBA" id="ARBA00006484"/>
    </source>
</evidence>
<dbReference type="InterPro" id="IPR057326">
    <property type="entry name" value="KR_dom"/>
</dbReference>
<dbReference type="EMBL" id="KN824340">
    <property type="protein sequence ID" value="KIM23246.1"/>
    <property type="molecule type" value="Genomic_DNA"/>
</dbReference>
<dbReference type="HOGENOM" id="CLU_010194_1_3_1"/>
<name>A0A0C3AVH0_SERVB</name>
<dbReference type="OrthoDB" id="5327538at2759"/>
<dbReference type="PANTHER" id="PTHR48107">
    <property type="entry name" value="NADPH-DEPENDENT ALDEHYDE REDUCTASE-LIKE PROTEIN, CHLOROPLASTIC-RELATED"/>
    <property type="match status" value="1"/>
</dbReference>
<reference evidence="5" key="2">
    <citation type="submission" date="2015-01" db="EMBL/GenBank/DDBJ databases">
        <title>Evolutionary Origins and Diversification of the Mycorrhizal Mutualists.</title>
        <authorList>
            <consortium name="DOE Joint Genome Institute"/>
            <consortium name="Mycorrhizal Genomics Consortium"/>
            <person name="Kohler A."/>
            <person name="Kuo A."/>
            <person name="Nagy L.G."/>
            <person name="Floudas D."/>
            <person name="Copeland A."/>
            <person name="Barry K.W."/>
            <person name="Cichocki N."/>
            <person name="Veneault-Fourrey C."/>
            <person name="LaButti K."/>
            <person name="Lindquist E.A."/>
            <person name="Lipzen A."/>
            <person name="Lundell T."/>
            <person name="Morin E."/>
            <person name="Murat C."/>
            <person name="Riley R."/>
            <person name="Ohm R."/>
            <person name="Sun H."/>
            <person name="Tunlid A."/>
            <person name="Henrissat B."/>
            <person name="Grigoriev I.V."/>
            <person name="Hibbett D.S."/>
            <person name="Martin F."/>
        </authorList>
    </citation>
    <scope>NUCLEOTIDE SEQUENCE [LARGE SCALE GENOMIC DNA]</scope>
    <source>
        <strain evidence="5">MAFF 305830</strain>
    </source>
</reference>
<keyword evidence="2" id="KW-0560">Oxidoreductase</keyword>
<proteinExistence type="inferred from homology"/>
<dbReference type="SUPFAM" id="SSF51735">
    <property type="entry name" value="NAD(P)-binding Rossmann-fold domains"/>
    <property type="match status" value="1"/>
</dbReference>
<feature type="domain" description="Ketoreductase" evidence="3">
    <location>
        <begin position="7"/>
        <end position="205"/>
    </location>
</feature>
<dbReference type="PANTHER" id="PTHR48107:SF7">
    <property type="entry name" value="RE15974P"/>
    <property type="match status" value="1"/>
</dbReference>